<dbReference type="PRINTS" id="PR00411">
    <property type="entry name" value="PNDRDTASEI"/>
</dbReference>
<dbReference type="EMBL" id="SHMF01000001">
    <property type="protein sequence ID" value="TAA37855.1"/>
    <property type="molecule type" value="Genomic_DNA"/>
</dbReference>
<comment type="cofactor">
    <cofactor evidence="14 16">
        <name>FAD</name>
        <dbReference type="ChEBI" id="CHEBI:57692"/>
    </cofactor>
    <text evidence="14 16">Binds 1 FAD per subunit.</text>
</comment>
<dbReference type="AlphaFoldDB" id="A0A4Q8M0K8"/>
<evidence type="ECO:0000259" key="17">
    <source>
        <dbReference type="Pfam" id="PF02852"/>
    </source>
</evidence>
<evidence type="ECO:0000256" key="10">
    <source>
        <dbReference type="ARBA" id="ARBA00023157"/>
    </source>
</evidence>
<keyword evidence="9 14" id="KW-0520">NAD</keyword>
<dbReference type="GO" id="GO:0004148">
    <property type="term" value="F:dihydrolipoyl dehydrogenase (NADH) activity"/>
    <property type="evidence" value="ECO:0007669"/>
    <property type="project" value="UniProtKB-EC"/>
</dbReference>
<evidence type="ECO:0000256" key="15">
    <source>
        <dbReference type="PIRSR" id="PIRSR000350-4"/>
    </source>
</evidence>
<evidence type="ECO:0000256" key="14">
    <source>
        <dbReference type="PIRSR" id="PIRSR000350-3"/>
    </source>
</evidence>
<dbReference type="InterPro" id="IPR036188">
    <property type="entry name" value="FAD/NAD-bd_sf"/>
</dbReference>
<accession>A0A4V2HE05</accession>
<dbReference type="Gene3D" id="3.30.390.30">
    <property type="match status" value="1"/>
</dbReference>
<keyword evidence="11 16" id="KW-0676">Redox-active center</keyword>
<comment type="catalytic activity">
    <reaction evidence="12 16">
        <text>N(6)-[(R)-dihydrolipoyl]-L-lysyl-[protein] + NAD(+) = N(6)-[(R)-lipoyl]-L-lysyl-[protein] + NADH + H(+)</text>
        <dbReference type="Rhea" id="RHEA:15045"/>
        <dbReference type="Rhea" id="RHEA-COMP:10474"/>
        <dbReference type="Rhea" id="RHEA-COMP:10475"/>
        <dbReference type="ChEBI" id="CHEBI:15378"/>
        <dbReference type="ChEBI" id="CHEBI:57540"/>
        <dbReference type="ChEBI" id="CHEBI:57945"/>
        <dbReference type="ChEBI" id="CHEBI:83099"/>
        <dbReference type="ChEBI" id="CHEBI:83100"/>
        <dbReference type="EC" id="1.8.1.4"/>
    </reaction>
</comment>
<keyword evidence="7 14" id="KW-0274">FAD</keyword>
<evidence type="ECO:0000313" key="20">
    <source>
        <dbReference type="EMBL" id="TAA37855.1"/>
    </source>
</evidence>
<evidence type="ECO:0000313" key="21">
    <source>
        <dbReference type="Proteomes" id="UP000291286"/>
    </source>
</evidence>
<dbReference type="GO" id="GO:0006103">
    <property type="term" value="P:2-oxoglutarate metabolic process"/>
    <property type="evidence" value="ECO:0007669"/>
    <property type="project" value="TreeGrafter"/>
</dbReference>
<dbReference type="SUPFAM" id="SSF55424">
    <property type="entry name" value="FAD/NAD-linked reductases, dimerisation (C-terminal) domain"/>
    <property type="match status" value="1"/>
</dbReference>
<feature type="disulfide bond" description="Redox-active" evidence="15">
    <location>
        <begin position="51"/>
        <end position="56"/>
    </location>
</feature>
<feature type="binding site" evidence="14">
    <location>
        <position position="284"/>
    </location>
    <ligand>
        <name>NAD(+)</name>
        <dbReference type="ChEBI" id="CHEBI:57540"/>
    </ligand>
</feature>
<evidence type="ECO:0000256" key="16">
    <source>
        <dbReference type="RuleBase" id="RU003692"/>
    </source>
</evidence>
<feature type="binding site" evidence="14">
    <location>
        <begin position="331"/>
        <end position="334"/>
    </location>
    <ligand>
        <name>FAD</name>
        <dbReference type="ChEBI" id="CHEBI:57692"/>
    </ligand>
</feature>
<dbReference type="RefSeq" id="WP_130517881.1">
    <property type="nucleotide sequence ID" value="NZ_SHLZ01000003.1"/>
</dbReference>
<comment type="miscellaneous">
    <text evidence="16">The active site is a redox-active disulfide bond.</text>
</comment>
<dbReference type="NCBIfam" id="TIGR01350">
    <property type="entry name" value="lipoamide_DH"/>
    <property type="match status" value="1"/>
</dbReference>
<feature type="binding site" evidence="14">
    <location>
        <position position="325"/>
    </location>
    <ligand>
        <name>FAD</name>
        <dbReference type="ChEBI" id="CHEBI:57692"/>
    </ligand>
</feature>
<dbReference type="InterPro" id="IPR023753">
    <property type="entry name" value="FAD/NAD-binding_dom"/>
</dbReference>
<keyword evidence="6 16" id="KW-0285">Flavoprotein</keyword>
<feature type="binding site" evidence="14">
    <location>
        <position position="213"/>
    </location>
    <ligand>
        <name>NAD(+)</name>
        <dbReference type="ChEBI" id="CHEBI:57540"/>
    </ligand>
</feature>
<dbReference type="EC" id="1.8.1.4" evidence="3 16"/>
<dbReference type="InterPro" id="IPR001100">
    <property type="entry name" value="Pyr_nuc-diS_OxRdtase"/>
</dbReference>
<feature type="active site" description="Proton acceptor" evidence="13">
    <location>
        <position position="457"/>
    </location>
</feature>
<dbReference type="GO" id="GO:0050660">
    <property type="term" value="F:flavin adenine dinucleotide binding"/>
    <property type="evidence" value="ECO:0007669"/>
    <property type="project" value="InterPro"/>
</dbReference>
<evidence type="ECO:0000256" key="9">
    <source>
        <dbReference type="ARBA" id="ARBA00023027"/>
    </source>
</evidence>
<evidence type="ECO:0000256" key="11">
    <source>
        <dbReference type="ARBA" id="ARBA00023284"/>
    </source>
</evidence>
<dbReference type="GO" id="GO:0005737">
    <property type="term" value="C:cytoplasm"/>
    <property type="evidence" value="ECO:0007669"/>
    <property type="project" value="UniProtKB-SubCell"/>
</dbReference>
<evidence type="ECO:0000256" key="8">
    <source>
        <dbReference type="ARBA" id="ARBA00023002"/>
    </source>
</evidence>
<evidence type="ECO:0000313" key="19">
    <source>
        <dbReference type="EMBL" id="TAA29663.1"/>
    </source>
</evidence>
<organism evidence="20 22">
    <name type="scientific">Pseudoxanthomonas winnipegensis</name>
    <dbReference type="NCBI Taxonomy" id="2480810"/>
    <lineage>
        <taxon>Bacteria</taxon>
        <taxon>Pseudomonadati</taxon>
        <taxon>Pseudomonadota</taxon>
        <taxon>Gammaproteobacteria</taxon>
        <taxon>Lysobacterales</taxon>
        <taxon>Lysobacteraceae</taxon>
        <taxon>Pseudoxanthomonas</taxon>
    </lineage>
</organism>
<dbReference type="PRINTS" id="PR00368">
    <property type="entry name" value="FADPNR"/>
</dbReference>
<dbReference type="PROSITE" id="PS00076">
    <property type="entry name" value="PYRIDINE_REDOX_1"/>
    <property type="match status" value="1"/>
</dbReference>
<dbReference type="Gene3D" id="3.50.50.60">
    <property type="entry name" value="FAD/NAD(P)-binding domain"/>
    <property type="match status" value="2"/>
</dbReference>
<dbReference type="PANTHER" id="PTHR22912:SF224">
    <property type="entry name" value="DIHYDROLIPOYL DEHYDROGENASE"/>
    <property type="match status" value="1"/>
</dbReference>
<evidence type="ECO:0000256" key="13">
    <source>
        <dbReference type="PIRSR" id="PIRSR000350-2"/>
    </source>
</evidence>
<feature type="binding site" evidence="14">
    <location>
        <begin position="190"/>
        <end position="197"/>
    </location>
    <ligand>
        <name>NAD(+)</name>
        <dbReference type="ChEBI" id="CHEBI:57540"/>
    </ligand>
</feature>
<name>A0A4Q8M0K8_9GAMM</name>
<evidence type="ECO:0000256" key="5">
    <source>
        <dbReference type="ARBA" id="ARBA00022490"/>
    </source>
</evidence>
<dbReference type="EMBL" id="SHMB01000003">
    <property type="protein sequence ID" value="TAA29663.1"/>
    <property type="molecule type" value="Genomic_DNA"/>
</dbReference>
<evidence type="ECO:0000256" key="4">
    <source>
        <dbReference type="ARBA" id="ARBA00016961"/>
    </source>
</evidence>
<evidence type="ECO:0000313" key="22">
    <source>
        <dbReference type="Proteomes" id="UP000292087"/>
    </source>
</evidence>
<keyword evidence="10" id="KW-1015">Disulfide bond</keyword>
<accession>A0A4Q8M0K8</accession>
<keyword evidence="14" id="KW-0547">Nucleotide-binding</keyword>
<protein>
    <recommendedName>
        <fullName evidence="4 16">Dihydrolipoyl dehydrogenase</fullName>
        <ecNumber evidence="3 16">1.8.1.4</ecNumber>
    </recommendedName>
</protein>
<gene>
    <name evidence="20" type="primary">lpdA</name>
    <name evidence="20" type="ORF">EA656_04160</name>
    <name evidence="19" type="ORF">EA661_08905</name>
</gene>
<evidence type="ECO:0000256" key="1">
    <source>
        <dbReference type="ARBA" id="ARBA00004496"/>
    </source>
</evidence>
<evidence type="ECO:0000256" key="3">
    <source>
        <dbReference type="ARBA" id="ARBA00012608"/>
    </source>
</evidence>
<dbReference type="SUPFAM" id="SSF51905">
    <property type="entry name" value="FAD/NAD(P)-binding domain"/>
    <property type="match status" value="1"/>
</dbReference>
<dbReference type="Pfam" id="PF02852">
    <property type="entry name" value="Pyr_redox_dim"/>
    <property type="match status" value="1"/>
</dbReference>
<dbReference type="FunFam" id="3.30.390.30:FF:000001">
    <property type="entry name" value="Dihydrolipoyl dehydrogenase"/>
    <property type="match status" value="1"/>
</dbReference>
<sequence length="480" mass="50584">MSETQQYDVVVIGAGPAGYHAAIRAAQLGMKVACIDAALGKDGKPALGGTCLRVGCIPSKAMLDSSRQFWNMGHLFGEHGISFNDAKIDVATMVGRKDKIVKQFTGGIGMLFKANKVTPYYGFAQLQPGNLVKVKQHDGSEVELQGTNVILAPGSDSIELPFAKFDGENIVDNVGALDFTEVPKRLAVIGAGVIGLELGSVWKRLGAEVTILEALPDFLAAADAEVAKAAAKEFKKQGLDIKLGAKVSATEVTGKGKKKEVVVTYTDASGEQTLTVDKLLVAVGRRAATKGVLAEGTGVQLNERGQIVVDEHCHTGVDGVWAIGDCVRGPMLAHKGFEEGIAVAELIAGLPGHVNFDTIPWVIYTEPEIAWVGKTEQQLKAEGVPYKAGSFPFAANGRAVAMAEPAGFVKVLAHAETDRVLGMHLVGVNVSELVHEGVLTMEFSGSADDLARICHAHPSLSEVVHDAAMAVGKRAIHKAN</sequence>
<feature type="binding site" evidence="14">
    <location>
        <position position="60"/>
    </location>
    <ligand>
        <name>FAD</name>
        <dbReference type="ChEBI" id="CHEBI:57692"/>
    </ligand>
</feature>
<dbReference type="Proteomes" id="UP000292087">
    <property type="component" value="Unassembled WGS sequence"/>
</dbReference>
<keyword evidence="5" id="KW-0963">Cytoplasm</keyword>
<comment type="subcellular location">
    <subcellularLocation>
        <location evidence="1">Cytoplasm</location>
    </subcellularLocation>
</comment>
<dbReference type="InterPro" id="IPR012999">
    <property type="entry name" value="Pyr_OxRdtase_I_AS"/>
</dbReference>
<dbReference type="InterPro" id="IPR006258">
    <property type="entry name" value="Lipoamide_DH"/>
</dbReference>
<keyword evidence="8 16" id="KW-0560">Oxidoreductase</keyword>
<dbReference type="PANTHER" id="PTHR22912">
    <property type="entry name" value="DISULFIDE OXIDOREDUCTASE"/>
    <property type="match status" value="1"/>
</dbReference>
<evidence type="ECO:0000256" key="2">
    <source>
        <dbReference type="ARBA" id="ARBA00007532"/>
    </source>
</evidence>
<comment type="similarity">
    <text evidence="2 16">Belongs to the class-I pyridine nucleotide-disulfide oxidoreductase family.</text>
</comment>
<proteinExistence type="inferred from homology"/>
<dbReference type="InterPro" id="IPR016156">
    <property type="entry name" value="FAD/NAD-linked_Rdtase_dimer_sf"/>
</dbReference>
<evidence type="ECO:0000259" key="18">
    <source>
        <dbReference type="Pfam" id="PF07992"/>
    </source>
</evidence>
<evidence type="ECO:0000256" key="12">
    <source>
        <dbReference type="ARBA" id="ARBA00049187"/>
    </source>
</evidence>
<feature type="domain" description="FAD/NAD(P)-binding" evidence="18">
    <location>
        <begin position="7"/>
        <end position="340"/>
    </location>
</feature>
<feature type="domain" description="Pyridine nucleotide-disulphide oxidoreductase dimerisation" evidence="17">
    <location>
        <begin position="359"/>
        <end position="467"/>
    </location>
</feature>
<comment type="caution">
    <text evidence="20">The sequence shown here is derived from an EMBL/GenBank/DDBJ whole genome shotgun (WGS) entry which is preliminary data.</text>
</comment>
<dbReference type="InterPro" id="IPR050151">
    <property type="entry name" value="Class-I_Pyr_Nuc-Dis_Oxidored"/>
</dbReference>
<reference evidence="21 22" key="1">
    <citation type="submission" date="2019-02" db="EMBL/GenBank/DDBJ databases">
        <title>WGS of Pseudoxanthomonas species novum from clinical isolates.</title>
        <authorList>
            <person name="Bernier A.-M."/>
            <person name="Bernard K."/>
            <person name="Vachon A."/>
        </authorList>
    </citation>
    <scope>NUCLEOTIDE SEQUENCE [LARGE SCALE GENOMIC DNA]</scope>
    <source>
        <strain evidence="20 22">NML140781</strain>
        <strain evidence="19 21">NML171202</strain>
    </source>
</reference>
<evidence type="ECO:0000256" key="6">
    <source>
        <dbReference type="ARBA" id="ARBA00022630"/>
    </source>
</evidence>
<dbReference type="InterPro" id="IPR004099">
    <property type="entry name" value="Pyr_nucl-diS_OxRdtase_dimer"/>
</dbReference>
<dbReference type="Pfam" id="PF07992">
    <property type="entry name" value="Pyr_redox_2"/>
    <property type="match status" value="1"/>
</dbReference>
<dbReference type="Proteomes" id="UP000291286">
    <property type="component" value="Unassembled WGS sequence"/>
</dbReference>
<evidence type="ECO:0000256" key="7">
    <source>
        <dbReference type="ARBA" id="ARBA00022827"/>
    </source>
</evidence>
<dbReference type="PIRSF" id="PIRSF000350">
    <property type="entry name" value="Mercury_reductase_MerA"/>
    <property type="match status" value="1"/>
</dbReference>